<dbReference type="PANTHER" id="PTHR47107">
    <property type="entry name" value="SVF1-LIKE PROTEIN YDR222W-RELATED"/>
    <property type="match status" value="1"/>
</dbReference>
<dbReference type="EMBL" id="MBFT01000589">
    <property type="protein sequence ID" value="PVU88951.1"/>
    <property type="molecule type" value="Genomic_DNA"/>
</dbReference>
<comment type="similarity">
    <text evidence="2">Belongs to the SVF1 family.</text>
</comment>
<dbReference type="GO" id="GO:0006979">
    <property type="term" value="P:response to oxidative stress"/>
    <property type="evidence" value="ECO:0007669"/>
    <property type="project" value="InterPro"/>
</dbReference>
<accession>A0A2T9YFI8</accession>
<feature type="domain" description="Svf1-like N-terminal" evidence="4">
    <location>
        <begin position="40"/>
        <end position="193"/>
    </location>
</feature>
<evidence type="ECO:0000313" key="7">
    <source>
        <dbReference type="EMBL" id="PVU91100.1"/>
    </source>
</evidence>
<dbReference type="InterPro" id="IPR051385">
    <property type="entry name" value="Ceramide-binding_SVF1"/>
</dbReference>
<evidence type="ECO:0000313" key="9">
    <source>
        <dbReference type="Proteomes" id="UP000245699"/>
    </source>
</evidence>
<dbReference type="Pfam" id="PF17187">
    <property type="entry name" value="Svf1_C"/>
    <property type="match status" value="1"/>
</dbReference>
<organism evidence="7 9">
    <name type="scientific">Furculomyces boomerangus</name>
    <dbReference type="NCBI Taxonomy" id="61424"/>
    <lineage>
        <taxon>Eukaryota</taxon>
        <taxon>Fungi</taxon>
        <taxon>Fungi incertae sedis</taxon>
        <taxon>Zoopagomycota</taxon>
        <taxon>Kickxellomycotina</taxon>
        <taxon>Harpellomycetes</taxon>
        <taxon>Harpellales</taxon>
        <taxon>Harpellaceae</taxon>
        <taxon>Furculomyces</taxon>
    </lineage>
</organism>
<dbReference type="GO" id="GO:0005737">
    <property type="term" value="C:cytoplasm"/>
    <property type="evidence" value="ECO:0007669"/>
    <property type="project" value="UniProtKB-SubCell"/>
</dbReference>
<sequence>MFWGSYKTKTALSGIKPGDPIISKITAHDLEWKCSGTGSETHSIYFRLDNGYFGFIQFAWAKVSLSTTYQTNFFIYAPGKPTIFETLNENAMQIGKDNVSVSSNSLKLQWSHDMKEIIAIYNNGKSAPHEAINLLLTFKINSEGYKIGEGVNDIAGGTAMHAFYPRGAVTSQLSVHGEPNVSSSGVGIFIRAISTGILPYNVGEEWFLAVAAGKSQDEDFFFHTLHYTTPQKYGGTVITQGAILRSGKPTVYFWDNTIEQKEFSKDNTEHYELPSNNIFTMRGETETGKKAELIFNSRPDKFLYEIDVLGQLNRIVKSVVQTLVTNPLVFESYETKATFVLKVDGEPDQILNGECFHELSLIK</sequence>
<dbReference type="InterPro" id="IPR013931">
    <property type="entry name" value="Svf1-like_N"/>
</dbReference>
<comment type="subcellular location">
    <subcellularLocation>
        <location evidence="1">Cytoplasm</location>
    </subcellularLocation>
</comment>
<evidence type="ECO:0000313" key="6">
    <source>
        <dbReference type="EMBL" id="PVU88951.1"/>
    </source>
</evidence>
<dbReference type="EMBL" id="MBFT01000338">
    <property type="protein sequence ID" value="PVU93014.1"/>
    <property type="molecule type" value="Genomic_DNA"/>
</dbReference>
<dbReference type="InterPro" id="IPR033394">
    <property type="entry name" value="Svf1-like_C"/>
</dbReference>
<proteinExistence type="inferred from homology"/>
<dbReference type="AlphaFoldDB" id="A0A2T9YFI8"/>
<evidence type="ECO:0000256" key="1">
    <source>
        <dbReference type="ARBA" id="ARBA00004496"/>
    </source>
</evidence>
<comment type="caution">
    <text evidence="7">The sequence shown here is derived from an EMBL/GenBank/DDBJ whole genome shotgun (WGS) entry which is preliminary data.</text>
</comment>
<evidence type="ECO:0000256" key="2">
    <source>
        <dbReference type="ARBA" id="ARBA00009069"/>
    </source>
</evidence>
<protein>
    <recommendedName>
        <fullName evidence="10">Survival factor 1</fullName>
    </recommendedName>
</protein>
<reference evidence="7 9" key="1">
    <citation type="journal article" date="2018" name="MBio">
        <title>Comparative Genomics Reveals the Core Gene Toolbox for the Fungus-Insect Symbiosis.</title>
        <authorList>
            <person name="Wang Y."/>
            <person name="Stata M."/>
            <person name="Wang W."/>
            <person name="Stajich J.E."/>
            <person name="White M.M."/>
            <person name="Moncalvo J.M."/>
        </authorList>
    </citation>
    <scope>NUCLEOTIDE SEQUENCE [LARGE SCALE GENOMIC DNA]</scope>
    <source>
        <strain evidence="7 9">AUS-77-4</strain>
    </source>
</reference>
<evidence type="ECO:0000259" key="5">
    <source>
        <dbReference type="Pfam" id="PF17187"/>
    </source>
</evidence>
<evidence type="ECO:0000259" key="4">
    <source>
        <dbReference type="Pfam" id="PF08622"/>
    </source>
</evidence>
<evidence type="ECO:0008006" key="10">
    <source>
        <dbReference type="Google" id="ProtNLM"/>
    </source>
</evidence>
<dbReference type="Pfam" id="PF08622">
    <property type="entry name" value="Svf1"/>
    <property type="match status" value="1"/>
</dbReference>
<dbReference type="PANTHER" id="PTHR47107:SF1">
    <property type="entry name" value="CERAMIDE-BINDING PROTEIN SVF1-RELATED"/>
    <property type="match status" value="1"/>
</dbReference>
<dbReference type="Proteomes" id="UP000245699">
    <property type="component" value="Unassembled WGS sequence"/>
</dbReference>
<name>A0A2T9YFI8_9FUNG</name>
<feature type="domain" description="Svf1-like C-terminal" evidence="5">
    <location>
        <begin position="216"/>
        <end position="362"/>
    </location>
</feature>
<evidence type="ECO:0000313" key="8">
    <source>
        <dbReference type="EMBL" id="PVU93014.1"/>
    </source>
</evidence>
<dbReference type="EMBL" id="MBFT01000442">
    <property type="protein sequence ID" value="PVU91100.1"/>
    <property type="molecule type" value="Genomic_DNA"/>
</dbReference>
<keyword evidence="3" id="KW-0963">Cytoplasm</keyword>
<gene>
    <name evidence="8" type="ORF">BB559_003502</name>
    <name evidence="7" type="ORF">BB559_004303</name>
    <name evidence="6" type="ORF">BB559_005303</name>
</gene>
<dbReference type="STRING" id="61424.A0A2T9YFI8"/>
<evidence type="ECO:0000256" key="3">
    <source>
        <dbReference type="ARBA" id="ARBA00022490"/>
    </source>
</evidence>
<keyword evidence="9" id="KW-1185">Reference proteome</keyword>
<dbReference type="OrthoDB" id="2590239at2759"/>